<keyword evidence="3" id="KW-1185">Reference proteome</keyword>
<dbReference type="InterPro" id="IPR050706">
    <property type="entry name" value="Cyclic-di-GMP_PDE-like"/>
</dbReference>
<reference evidence="3" key="1">
    <citation type="journal article" date="2019" name="Int. J. Syst. Evol. Microbiol.">
        <title>The Global Catalogue of Microorganisms (GCM) 10K type strain sequencing project: providing services to taxonomists for standard genome sequencing and annotation.</title>
        <authorList>
            <consortium name="The Broad Institute Genomics Platform"/>
            <consortium name="The Broad Institute Genome Sequencing Center for Infectious Disease"/>
            <person name="Wu L."/>
            <person name="Ma J."/>
        </authorList>
    </citation>
    <scope>NUCLEOTIDE SEQUENCE [LARGE SCALE GENOMIC DNA]</scope>
    <source>
        <strain evidence="3">CCUG 59129</strain>
    </source>
</reference>
<accession>A0ABW3HLG2</accession>
<dbReference type="InterPro" id="IPR035919">
    <property type="entry name" value="EAL_sf"/>
</dbReference>
<comment type="caution">
    <text evidence="2">The sequence shown here is derived from an EMBL/GenBank/DDBJ whole genome shotgun (WGS) entry which is preliminary data.</text>
</comment>
<proteinExistence type="predicted"/>
<dbReference type="EMBL" id="JBHTJZ010000005">
    <property type="protein sequence ID" value="MFD0958347.1"/>
    <property type="molecule type" value="Genomic_DNA"/>
</dbReference>
<sequence>MKGQSIYKEDLKMECERVQYYGMMYLSWSWLEQEGAPTSDVRVLGKLWRAYAKEKIAQVRDMSVLTAESQWMNDDLFVPIELPPGNKGRLEEWMLEHTYRLMNNWESEFLHYAASMTNTIHKGKLLVGISVVPKEESKGKENIWYKASKAAILHGQSSGSMERSLKRNALLRLLNQQGDLYSVYQPIVSLSGGLIFGYEALTRLKDSKWFDGPLPLFQFADTEGQLYALERIARERAISGCFGLAHKQKLFINVNAHIMESPEFLPGQTKSLLEEQQLDPKHVVFEITERSAITDFNAFKRAMDHYRNQGYQIAIDDVGAGYSSLQSIVELRPDYLKVDRSIIHNVNADEMKRHVLYTLQDIASKMGVSIIAEGIEQEAELELLREVGVAYAQGYLLGRPRPFLN</sequence>
<dbReference type="Proteomes" id="UP001596989">
    <property type="component" value="Unassembled WGS sequence"/>
</dbReference>
<evidence type="ECO:0000313" key="3">
    <source>
        <dbReference type="Proteomes" id="UP001596989"/>
    </source>
</evidence>
<evidence type="ECO:0000313" key="2">
    <source>
        <dbReference type="EMBL" id="MFD0958347.1"/>
    </source>
</evidence>
<dbReference type="CDD" id="cd01948">
    <property type="entry name" value="EAL"/>
    <property type="match status" value="1"/>
</dbReference>
<dbReference type="SMART" id="SM00052">
    <property type="entry name" value="EAL"/>
    <property type="match status" value="1"/>
</dbReference>
<protein>
    <submittedName>
        <fullName evidence="2">EAL domain-containing protein</fullName>
    </submittedName>
</protein>
<organism evidence="2 3">
    <name type="scientific">Paenibacillus chungangensis</name>
    <dbReference type="NCBI Taxonomy" id="696535"/>
    <lineage>
        <taxon>Bacteria</taxon>
        <taxon>Bacillati</taxon>
        <taxon>Bacillota</taxon>
        <taxon>Bacilli</taxon>
        <taxon>Bacillales</taxon>
        <taxon>Paenibacillaceae</taxon>
        <taxon>Paenibacillus</taxon>
    </lineage>
</organism>
<dbReference type="InterPro" id="IPR001633">
    <property type="entry name" value="EAL_dom"/>
</dbReference>
<feature type="domain" description="EAL" evidence="1">
    <location>
        <begin position="163"/>
        <end position="405"/>
    </location>
</feature>
<dbReference type="Gene3D" id="3.20.20.450">
    <property type="entry name" value="EAL domain"/>
    <property type="match status" value="1"/>
</dbReference>
<gene>
    <name evidence="2" type="ORF">ACFQ2I_03010</name>
</gene>
<dbReference type="Pfam" id="PF00563">
    <property type="entry name" value="EAL"/>
    <property type="match status" value="1"/>
</dbReference>
<dbReference type="PANTHER" id="PTHR33121:SF76">
    <property type="entry name" value="SIGNALING PROTEIN"/>
    <property type="match status" value="1"/>
</dbReference>
<evidence type="ECO:0000259" key="1">
    <source>
        <dbReference type="PROSITE" id="PS50883"/>
    </source>
</evidence>
<dbReference type="PROSITE" id="PS50883">
    <property type="entry name" value="EAL"/>
    <property type="match status" value="1"/>
</dbReference>
<dbReference type="SUPFAM" id="SSF141868">
    <property type="entry name" value="EAL domain-like"/>
    <property type="match status" value="1"/>
</dbReference>
<name>A0ABW3HLG2_9BACL</name>
<dbReference type="RefSeq" id="WP_377562104.1">
    <property type="nucleotide sequence ID" value="NZ_JBHTJZ010000005.1"/>
</dbReference>
<dbReference type="PANTHER" id="PTHR33121">
    <property type="entry name" value="CYCLIC DI-GMP PHOSPHODIESTERASE PDEF"/>
    <property type="match status" value="1"/>
</dbReference>